<proteinExistence type="predicted"/>
<reference evidence="1" key="1">
    <citation type="journal article" date="2020" name="Stud. Mycol.">
        <title>101 Dothideomycetes genomes: a test case for predicting lifestyles and emergence of pathogens.</title>
        <authorList>
            <person name="Haridas S."/>
            <person name="Albert R."/>
            <person name="Binder M."/>
            <person name="Bloem J."/>
            <person name="Labutti K."/>
            <person name="Salamov A."/>
            <person name="Andreopoulos B."/>
            <person name="Baker S."/>
            <person name="Barry K."/>
            <person name="Bills G."/>
            <person name="Bluhm B."/>
            <person name="Cannon C."/>
            <person name="Castanera R."/>
            <person name="Culley D."/>
            <person name="Daum C."/>
            <person name="Ezra D."/>
            <person name="Gonzalez J."/>
            <person name="Henrissat B."/>
            <person name="Kuo A."/>
            <person name="Liang C."/>
            <person name="Lipzen A."/>
            <person name="Lutzoni F."/>
            <person name="Magnuson J."/>
            <person name="Mondo S."/>
            <person name="Nolan M."/>
            <person name="Ohm R."/>
            <person name="Pangilinan J."/>
            <person name="Park H.-J."/>
            <person name="Ramirez L."/>
            <person name="Alfaro M."/>
            <person name="Sun H."/>
            <person name="Tritt A."/>
            <person name="Yoshinaga Y."/>
            <person name="Zwiers L.-H."/>
            <person name="Turgeon B."/>
            <person name="Goodwin S."/>
            <person name="Spatafora J."/>
            <person name="Crous P."/>
            <person name="Grigoriev I."/>
        </authorList>
    </citation>
    <scope>NUCLEOTIDE SEQUENCE</scope>
    <source>
        <strain evidence="1">CBS 115976</strain>
    </source>
</reference>
<evidence type="ECO:0000313" key="1">
    <source>
        <dbReference type="EMBL" id="KAF2669170.1"/>
    </source>
</evidence>
<protein>
    <submittedName>
        <fullName evidence="1">Uncharacterized protein</fullName>
    </submittedName>
</protein>
<accession>A0A6A6UB38</accession>
<name>A0A6A6UB38_9PEZI</name>
<organism evidence="1 2">
    <name type="scientific">Microthyrium microscopicum</name>
    <dbReference type="NCBI Taxonomy" id="703497"/>
    <lineage>
        <taxon>Eukaryota</taxon>
        <taxon>Fungi</taxon>
        <taxon>Dikarya</taxon>
        <taxon>Ascomycota</taxon>
        <taxon>Pezizomycotina</taxon>
        <taxon>Dothideomycetes</taxon>
        <taxon>Dothideomycetes incertae sedis</taxon>
        <taxon>Microthyriales</taxon>
        <taxon>Microthyriaceae</taxon>
        <taxon>Microthyrium</taxon>
    </lineage>
</organism>
<dbReference type="Proteomes" id="UP000799302">
    <property type="component" value="Unassembled WGS sequence"/>
</dbReference>
<dbReference type="AlphaFoldDB" id="A0A6A6UB38"/>
<gene>
    <name evidence="1" type="ORF">BT63DRAFT_252192</name>
</gene>
<keyword evidence="2" id="KW-1185">Reference proteome</keyword>
<evidence type="ECO:0000313" key="2">
    <source>
        <dbReference type="Proteomes" id="UP000799302"/>
    </source>
</evidence>
<dbReference type="EMBL" id="MU004235">
    <property type="protein sequence ID" value="KAF2669170.1"/>
    <property type="molecule type" value="Genomic_DNA"/>
</dbReference>
<sequence length="77" mass="8844">MASDHTLWCCKRTRASSLSVLNIIMALTVYEGYHVGSRNIRTKRRPSNRNSDQRLLAACASRFKVLDLRSILFTLIF</sequence>